<name>A0A226HJE9_9FLAO</name>
<evidence type="ECO:0000313" key="1">
    <source>
        <dbReference type="EMBL" id="OXA93988.1"/>
    </source>
</evidence>
<dbReference type="OrthoDB" id="1355603at2"/>
<dbReference type="EMBL" id="MUGW01000011">
    <property type="protein sequence ID" value="OXA93988.1"/>
    <property type="molecule type" value="Genomic_DNA"/>
</dbReference>
<dbReference type="Proteomes" id="UP000198345">
    <property type="component" value="Unassembled WGS sequence"/>
</dbReference>
<comment type="caution">
    <text evidence="1">The sequence shown here is derived from an EMBL/GenBank/DDBJ whole genome shotgun (WGS) entry which is preliminary data.</text>
</comment>
<accession>A0A226HJE9</accession>
<proteinExistence type="predicted"/>
<reference evidence="1 2" key="1">
    <citation type="submission" date="2016-11" db="EMBL/GenBank/DDBJ databases">
        <title>Whole genomes of Flavobacteriaceae.</title>
        <authorList>
            <person name="Stine C."/>
            <person name="Li C."/>
            <person name="Tadesse D."/>
        </authorList>
    </citation>
    <scope>NUCLEOTIDE SEQUENCE [LARGE SCALE GENOMIC DNA]</scope>
    <source>
        <strain evidence="1 2">DSM 18292</strain>
    </source>
</reference>
<organism evidence="1 2">
    <name type="scientific">Flavobacterium hercynium</name>
    <dbReference type="NCBI Taxonomy" id="387094"/>
    <lineage>
        <taxon>Bacteria</taxon>
        <taxon>Pseudomonadati</taxon>
        <taxon>Bacteroidota</taxon>
        <taxon>Flavobacteriia</taxon>
        <taxon>Flavobacteriales</taxon>
        <taxon>Flavobacteriaceae</taxon>
        <taxon>Flavobacterium</taxon>
    </lineage>
</organism>
<dbReference type="AlphaFoldDB" id="A0A226HJE9"/>
<keyword evidence="2" id="KW-1185">Reference proteome</keyword>
<evidence type="ECO:0000313" key="2">
    <source>
        <dbReference type="Proteomes" id="UP000198345"/>
    </source>
</evidence>
<protein>
    <submittedName>
        <fullName evidence="1">Uncharacterized protein</fullName>
    </submittedName>
</protein>
<sequence>MKTITLTLFVLLLLNSCALKREQNKKIAFTIMDKSITENTLITLQISNNTNVNYYLPIIKSFKDQKWFFIMSNEELSFFYIPFIISNDEKDLRWKTENCFDEQIMDKEVEQLDELWKQKKINITIDDLILLKSGKNIEIKIPINLHIKISKYCKWDLENFNDQEQLKIAINYNQKEKELANKFLSFKTLDTLKKMGYELYDKGIISNKVNLILDKQ</sequence>
<dbReference type="RefSeq" id="WP_089048886.1">
    <property type="nucleotide sequence ID" value="NZ_FXTV01000023.1"/>
</dbReference>
<gene>
    <name evidence="1" type="ORF">B0A66_05675</name>
</gene>